<protein>
    <submittedName>
        <fullName evidence="1">Uncharacterized protein</fullName>
    </submittedName>
</protein>
<accession>A0A9D4LW66</accession>
<evidence type="ECO:0000313" key="1">
    <source>
        <dbReference type="EMBL" id="KAH3866225.1"/>
    </source>
</evidence>
<sequence length="372" mass="42483">MSIKVYLWIVTVTRNPPIRSNTQESPAWHFQQTVTICKLIRDIIKTNVLTKCYDVWNINATIRVKTCPSRPHLSCFQPTGTIFEILQDIIGKNLLTKVLTRFYFKTGTILKLVEDIIRTIFLIKFHEDWTINVTLRLKNASPPDIIGANLSTKFHEDKTINSINKEKCTPTDIIGTTLLTKKNTPPPGGHVLQPTQTIFELVQDIIGTNLLTMFHDDWTRNMAFRILTRKNAPPTWGPYIVTINVSSRVLTRKHAPPPSCHVFKATKTIFKLFHDDRKINVASRALTCKNAPPPSGFVFLPIGIIFELVQYIIGMNHVTKALTTFKYSHIQTYKGKCPALGSHVFQANLTIFKLIHDIIETNLLAKFHEDWK</sequence>
<proteinExistence type="predicted"/>
<reference evidence="1" key="1">
    <citation type="journal article" date="2019" name="bioRxiv">
        <title>The Genome of the Zebra Mussel, Dreissena polymorpha: A Resource for Invasive Species Research.</title>
        <authorList>
            <person name="McCartney M.A."/>
            <person name="Auch B."/>
            <person name="Kono T."/>
            <person name="Mallez S."/>
            <person name="Zhang Y."/>
            <person name="Obille A."/>
            <person name="Becker A."/>
            <person name="Abrahante J.E."/>
            <person name="Garbe J."/>
            <person name="Badalamenti J.P."/>
            <person name="Herman A."/>
            <person name="Mangelson H."/>
            <person name="Liachko I."/>
            <person name="Sullivan S."/>
            <person name="Sone E.D."/>
            <person name="Koren S."/>
            <person name="Silverstein K.A.T."/>
            <person name="Beckman K.B."/>
            <person name="Gohl D.M."/>
        </authorList>
    </citation>
    <scope>NUCLEOTIDE SEQUENCE</scope>
    <source>
        <strain evidence="1">Duluth1</strain>
        <tissue evidence="1">Whole animal</tissue>
    </source>
</reference>
<gene>
    <name evidence="1" type="ORF">DPMN_029284</name>
</gene>
<name>A0A9D4LW66_DREPO</name>
<comment type="caution">
    <text evidence="1">The sequence shown here is derived from an EMBL/GenBank/DDBJ whole genome shotgun (WGS) entry which is preliminary data.</text>
</comment>
<organism evidence="1 2">
    <name type="scientific">Dreissena polymorpha</name>
    <name type="common">Zebra mussel</name>
    <name type="synonym">Mytilus polymorpha</name>
    <dbReference type="NCBI Taxonomy" id="45954"/>
    <lineage>
        <taxon>Eukaryota</taxon>
        <taxon>Metazoa</taxon>
        <taxon>Spiralia</taxon>
        <taxon>Lophotrochozoa</taxon>
        <taxon>Mollusca</taxon>
        <taxon>Bivalvia</taxon>
        <taxon>Autobranchia</taxon>
        <taxon>Heteroconchia</taxon>
        <taxon>Euheterodonta</taxon>
        <taxon>Imparidentia</taxon>
        <taxon>Neoheterodontei</taxon>
        <taxon>Myida</taxon>
        <taxon>Dreissenoidea</taxon>
        <taxon>Dreissenidae</taxon>
        <taxon>Dreissena</taxon>
    </lineage>
</organism>
<dbReference type="AlphaFoldDB" id="A0A9D4LW66"/>
<dbReference type="Proteomes" id="UP000828390">
    <property type="component" value="Unassembled WGS sequence"/>
</dbReference>
<evidence type="ECO:0000313" key="2">
    <source>
        <dbReference type="Proteomes" id="UP000828390"/>
    </source>
</evidence>
<reference evidence="1" key="2">
    <citation type="submission" date="2020-11" db="EMBL/GenBank/DDBJ databases">
        <authorList>
            <person name="McCartney M.A."/>
            <person name="Auch B."/>
            <person name="Kono T."/>
            <person name="Mallez S."/>
            <person name="Becker A."/>
            <person name="Gohl D.M."/>
            <person name="Silverstein K.A.T."/>
            <person name="Koren S."/>
            <person name="Bechman K.B."/>
            <person name="Herman A."/>
            <person name="Abrahante J.E."/>
            <person name="Garbe J."/>
        </authorList>
    </citation>
    <scope>NUCLEOTIDE SEQUENCE</scope>
    <source>
        <strain evidence="1">Duluth1</strain>
        <tissue evidence="1">Whole animal</tissue>
    </source>
</reference>
<dbReference type="EMBL" id="JAIWYP010000002">
    <property type="protein sequence ID" value="KAH3866225.1"/>
    <property type="molecule type" value="Genomic_DNA"/>
</dbReference>
<keyword evidence="2" id="KW-1185">Reference proteome</keyword>